<protein>
    <submittedName>
        <fullName evidence="1">Uncharacterized protein</fullName>
    </submittedName>
</protein>
<dbReference type="AlphaFoldDB" id="A0A2M7Z6K4"/>
<sequence>MRCSIHGSVLDKGFSSIFSNYLARGFYLEMIIYNPHELFYLGPVESIDVEPNSMLAKKMIEGINDEAY</sequence>
<dbReference type="EMBL" id="PFVJ01000058">
    <property type="protein sequence ID" value="PJA89715.1"/>
    <property type="molecule type" value="Genomic_DNA"/>
</dbReference>
<comment type="caution">
    <text evidence="1">The sequence shown here is derived from an EMBL/GenBank/DDBJ whole genome shotgun (WGS) entry which is preliminary data.</text>
</comment>
<evidence type="ECO:0000313" key="2">
    <source>
        <dbReference type="Proteomes" id="UP000230843"/>
    </source>
</evidence>
<accession>A0A2M7Z6K4</accession>
<organism evidence="1 2">
    <name type="scientific">Candidatus Magasanikbacteria bacterium CG_4_9_14_3_um_filter_32_9</name>
    <dbReference type="NCBI Taxonomy" id="1974644"/>
    <lineage>
        <taxon>Bacteria</taxon>
        <taxon>Candidatus Magasanikiibacteriota</taxon>
    </lineage>
</organism>
<proteinExistence type="predicted"/>
<reference evidence="2" key="1">
    <citation type="submission" date="2017-09" db="EMBL/GenBank/DDBJ databases">
        <title>Depth-based differentiation of microbial function through sediment-hosted aquifers and enrichment of novel symbionts in the deep terrestrial subsurface.</title>
        <authorList>
            <person name="Probst A.J."/>
            <person name="Ladd B."/>
            <person name="Jarett J.K."/>
            <person name="Geller-Mcgrath D.E."/>
            <person name="Sieber C.M.K."/>
            <person name="Emerson J.B."/>
            <person name="Anantharaman K."/>
            <person name="Thomas B.C."/>
            <person name="Malmstrom R."/>
            <person name="Stieglmeier M."/>
            <person name="Klingl A."/>
            <person name="Woyke T."/>
            <person name="Ryan C.M."/>
            <person name="Banfield J.F."/>
        </authorList>
    </citation>
    <scope>NUCLEOTIDE SEQUENCE [LARGE SCALE GENOMIC DNA]</scope>
</reference>
<gene>
    <name evidence="1" type="ORF">CO137_02795</name>
</gene>
<evidence type="ECO:0000313" key="1">
    <source>
        <dbReference type="EMBL" id="PJA89715.1"/>
    </source>
</evidence>
<name>A0A2M7Z6K4_9BACT</name>
<dbReference type="Proteomes" id="UP000230843">
    <property type="component" value="Unassembled WGS sequence"/>
</dbReference>